<dbReference type="OrthoDB" id="5526158at2"/>
<evidence type="ECO:0000313" key="2">
    <source>
        <dbReference type="Proteomes" id="UP000198131"/>
    </source>
</evidence>
<name>A0A212T8J6_9BACT</name>
<sequence>MDATSLIDDLATAAHWAVQDEIAACYAEAKCQVAQDAQEASDWLNEREALVHKRFFEQYDQWLFPAYGDRRNGGEGLGPWCSRHVREMLSPGWNGWRRKLLPKAQVQRELMGEHSWIERPG</sequence>
<protein>
    <submittedName>
        <fullName evidence="1">Uncharacterized protein</fullName>
    </submittedName>
</protein>
<accession>A0A212T8J6</accession>
<keyword evidence="2" id="KW-1185">Reference proteome</keyword>
<gene>
    <name evidence="1" type="ORF">SAMN06265337_0650</name>
</gene>
<dbReference type="Proteomes" id="UP000198131">
    <property type="component" value="Unassembled WGS sequence"/>
</dbReference>
<evidence type="ECO:0000313" key="1">
    <source>
        <dbReference type="EMBL" id="SNC62339.1"/>
    </source>
</evidence>
<dbReference type="EMBL" id="FYEW01000001">
    <property type="protein sequence ID" value="SNC62339.1"/>
    <property type="molecule type" value="Genomic_DNA"/>
</dbReference>
<organism evidence="1 2">
    <name type="scientific">Hymenobacter gelipurpurascens</name>
    <dbReference type="NCBI Taxonomy" id="89968"/>
    <lineage>
        <taxon>Bacteria</taxon>
        <taxon>Pseudomonadati</taxon>
        <taxon>Bacteroidota</taxon>
        <taxon>Cytophagia</taxon>
        <taxon>Cytophagales</taxon>
        <taxon>Hymenobacteraceae</taxon>
        <taxon>Hymenobacter</taxon>
    </lineage>
</organism>
<dbReference type="AlphaFoldDB" id="A0A212T8J6"/>
<dbReference type="RefSeq" id="WP_088841969.1">
    <property type="nucleotide sequence ID" value="NZ_FYEW01000001.1"/>
</dbReference>
<reference evidence="2" key="1">
    <citation type="submission" date="2017-06" db="EMBL/GenBank/DDBJ databases">
        <authorList>
            <person name="Varghese N."/>
            <person name="Submissions S."/>
        </authorList>
    </citation>
    <scope>NUCLEOTIDE SEQUENCE [LARGE SCALE GENOMIC DNA]</scope>
    <source>
        <strain evidence="2">DSM 11116</strain>
    </source>
</reference>
<proteinExistence type="predicted"/>